<keyword evidence="2" id="KW-0472">Membrane</keyword>
<sequence>MDEITSSPAHDESRPAEPAPRRDRATRSAALWATLIALPVTVAVAGFTFAKLSPEEPAATPSASATAVRPQATTPVEMPAPALAERPATVCLALVSQLPASVRDLPQRPVTTGAEQNAAYGDPALTVACGPSAPVKPCPSPTAGGQLPDGCFPDTDEVWRVNGVCWHGVEEADAAVLTAVDREVPVQVRLPKAYEQPLQWVAPISDVIVATVPSAKTAPSGCTP</sequence>
<evidence type="ECO:0000259" key="3">
    <source>
        <dbReference type="PROSITE" id="PS51498"/>
    </source>
</evidence>
<dbReference type="GO" id="GO:0005737">
    <property type="term" value="C:cytoplasm"/>
    <property type="evidence" value="ECO:0007669"/>
    <property type="project" value="UniProtKB-ARBA"/>
</dbReference>
<feature type="compositionally biased region" description="Basic and acidic residues" evidence="1">
    <location>
        <begin position="9"/>
        <end position="25"/>
    </location>
</feature>
<evidence type="ECO:0000256" key="1">
    <source>
        <dbReference type="SAM" id="MobiDB-lite"/>
    </source>
</evidence>
<dbReference type="InterPro" id="IPR021903">
    <property type="entry name" value="DUF3515"/>
</dbReference>
<proteinExistence type="predicted"/>
<feature type="domain" description="MABP" evidence="3">
    <location>
        <begin position="201"/>
        <end position="224"/>
    </location>
</feature>
<keyword evidence="5" id="KW-1185">Reference proteome</keyword>
<protein>
    <recommendedName>
        <fullName evidence="3">MABP domain-containing protein</fullName>
    </recommendedName>
</protein>
<dbReference type="OrthoDB" id="5185834at2"/>
<feature type="transmembrane region" description="Helical" evidence="2">
    <location>
        <begin position="29"/>
        <end position="50"/>
    </location>
</feature>
<accession>A0A1C4ZIK3</accession>
<feature type="region of interest" description="Disordered" evidence="1">
    <location>
        <begin position="1"/>
        <end position="25"/>
    </location>
</feature>
<name>A0A1C4ZIK3_MICVI</name>
<evidence type="ECO:0000256" key="2">
    <source>
        <dbReference type="SAM" id="Phobius"/>
    </source>
</evidence>
<organism evidence="4 5">
    <name type="scientific">Micromonospora viridifaciens</name>
    <dbReference type="NCBI Taxonomy" id="1881"/>
    <lineage>
        <taxon>Bacteria</taxon>
        <taxon>Bacillati</taxon>
        <taxon>Actinomycetota</taxon>
        <taxon>Actinomycetes</taxon>
        <taxon>Micromonosporales</taxon>
        <taxon>Micromonosporaceae</taxon>
        <taxon>Micromonospora</taxon>
    </lineage>
</organism>
<reference evidence="5" key="1">
    <citation type="submission" date="2016-06" db="EMBL/GenBank/DDBJ databases">
        <authorList>
            <person name="Varghese N."/>
            <person name="Submissions Spin"/>
        </authorList>
    </citation>
    <scope>NUCLEOTIDE SEQUENCE [LARGE SCALE GENOMIC DNA]</scope>
    <source>
        <strain evidence="5">DSM 43909</strain>
    </source>
</reference>
<keyword evidence="2" id="KW-1133">Transmembrane helix</keyword>
<evidence type="ECO:0000313" key="5">
    <source>
        <dbReference type="Proteomes" id="UP000198242"/>
    </source>
</evidence>
<gene>
    <name evidence="4" type="ORF">GA0074695_5629</name>
</gene>
<dbReference type="AlphaFoldDB" id="A0A1C4ZIK3"/>
<dbReference type="Proteomes" id="UP000198242">
    <property type="component" value="Chromosome I"/>
</dbReference>
<dbReference type="Pfam" id="PF12028">
    <property type="entry name" value="DUF3515"/>
    <property type="match status" value="1"/>
</dbReference>
<dbReference type="PROSITE" id="PS51498">
    <property type="entry name" value="MABP"/>
    <property type="match status" value="1"/>
</dbReference>
<dbReference type="EMBL" id="LT607411">
    <property type="protein sequence ID" value="SCF32695.1"/>
    <property type="molecule type" value="Genomic_DNA"/>
</dbReference>
<dbReference type="InterPro" id="IPR023341">
    <property type="entry name" value="MABP"/>
</dbReference>
<keyword evidence="2" id="KW-0812">Transmembrane</keyword>
<evidence type="ECO:0000313" key="4">
    <source>
        <dbReference type="EMBL" id="SCF32695.1"/>
    </source>
</evidence>